<gene>
    <name evidence="7" type="ORF">OMP38_15470</name>
</gene>
<evidence type="ECO:0000259" key="5">
    <source>
        <dbReference type="PROSITE" id="PS01124"/>
    </source>
</evidence>
<dbReference type="InterPro" id="IPR001789">
    <property type="entry name" value="Sig_transdc_resp-reg_receiver"/>
</dbReference>
<dbReference type="Pfam" id="PF17853">
    <property type="entry name" value="GGDEF_2"/>
    <property type="match status" value="1"/>
</dbReference>
<dbReference type="PRINTS" id="PR00032">
    <property type="entry name" value="HTHARAC"/>
</dbReference>
<dbReference type="PROSITE" id="PS01124">
    <property type="entry name" value="HTH_ARAC_FAMILY_2"/>
    <property type="match status" value="1"/>
</dbReference>
<dbReference type="Gene3D" id="1.10.10.60">
    <property type="entry name" value="Homeodomain-like"/>
    <property type="match status" value="2"/>
</dbReference>
<name>A0A9X4QMU2_9BACL</name>
<keyword evidence="2" id="KW-0238">DNA-binding</keyword>
<dbReference type="InterPro" id="IPR018060">
    <property type="entry name" value="HTH_AraC"/>
</dbReference>
<keyword evidence="4" id="KW-0597">Phosphoprotein</keyword>
<dbReference type="InterPro" id="IPR041522">
    <property type="entry name" value="CdaR_GGDEF"/>
</dbReference>
<feature type="domain" description="Response regulatory" evidence="6">
    <location>
        <begin position="3"/>
        <end position="119"/>
    </location>
</feature>
<evidence type="ECO:0000256" key="3">
    <source>
        <dbReference type="ARBA" id="ARBA00023163"/>
    </source>
</evidence>
<dbReference type="Gene3D" id="3.40.50.2300">
    <property type="match status" value="1"/>
</dbReference>
<protein>
    <submittedName>
        <fullName evidence="7">Response regulator</fullName>
    </submittedName>
</protein>
<keyword evidence="3" id="KW-0804">Transcription</keyword>
<dbReference type="PANTHER" id="PTHR43280">
    <property type="entry name" value="ARAC-FAMILY TRANSCRIPTIONAL REGULATOR"/>
    <property type="match status" value="1"/>
</dbReference>
<feature type="domain" description="HTH araC/xylS-type" evidence="5">
    <location>
        <begin position="435"/>
        <end position="533"/>
    </location>
</feature>
<evidence type="ECO:0000313" key="8">
    <source>
        <dbReference type="Proteomes" id="UP001153387"/>
    </source>
</evidence>
<dbReference type="SUPFAM" id="SSF52172">
    <property type="entry name" value="CheY-like"/>
    <property type="match status" value="1"/>
</dbReference>
<dbReference type="SMART" id="SM00342">
    <property type="entry name" value="HTH_ARAC"/>
    <property type="match status" value="1"/>
</dbReference>
<dbReference type="RefSeq" id="WP_277565933.1">
    <property type="nucleotide sequence ID" value="NZ_JAPDHZ010000003.1"/>
</dbReference>
<dbReference type="Proteomes" id="UP001153387">
    <property type="component" value="Unassembled WGS sequence"/>
</dbReference>
<dbReference type="PROSITE" id="PS00041">
    <property type="entry name" value="HTH_ARAC_FAMILY_1"/>
    <property type="match status" value="1"/>
</dbReference>
<dbReference type="SMART" id="SM00448">
    <property type="entry name" value="REC"/>
    <property type="match status" value="1"/>
</dbReference>
<dbReference type="InterPro" id="IPR009057">
    <property type="entry name" value="Homeodomain-like_sf"/>
</dbReference>
<evidence type="ECO:0000256" key="4">
    <source>
        <dbReference type="PROSITE-ProRule" id="PRU00169"/>
    </source>
</evidence>
<dbReference type="Pfam" id="PF00072">
    <property type="entry name" value="Response_reg"/>
    <property type="match status" value="1"/>
</dbReference>
<sequence>MTRLLIVDDEQIERDGLQAILRKGFPELDIAQAKNGKIAVEMAAELQPDLILMDIKMPGMNGLEAIEIIAEAQPGVKFVMVTAYDTFDYARSAIKLGVKDYLLKPSKASEIVATVGKVLSQIEEERRSAETSKRQEAALRKVLPVIEADIVTQLLFDHVHEVHLDELVGLLGERAGGEPFAMSVLLPAGAEGLYAAIREKARQAGGGWVGAMYGRHIPVIAFREPARSYRSQALALARDLLSVADAGMRGVASSGADLSDSGLTGALAAASLPGSGSSFVGIGGVCDSLDQIRQSYQEALIASSDPTLPVKYRFYADTPALGMAREGLSAKQWERQFFDRIRLGQWEQIEADVQELLRRSESEGADLLLGQQRALELLWLASRVLLEMGVETESPLFSVQAREYRQLRAETALLLARMRQAFETHQERVKPDAIQQIKQYVYEHSHEDISLEAIGKRVGLSPFYISKLFKEQLGVNYIDFLTECRIDKAKKLMGDPERSLKEITFEVGYHDPNYFSKVFKKMCDVSPTEYRKTLLGKRGS</sequence>
<feature type="modified residue" description="4-aspartylphosphate" evidence="4">
    <location>
        <position position="54"/>
    </location>
</feature>
<keyword evidence="1" id="KW-0805">Transcription regulation</keyword>
<dbReference type="InterPro" id="IPR011006">
    <property type="entry name" value="CheY-like_superfamily"/>
</dbReference>
<dbReference type="CDD" id="cd17536">
    <property type="entry name" value="REC_YesN-like"/>
    <property type="match status" value="1"/>
</dbReference>
<proteinExistence type="predicted"/>
<reference evidence="7 8" key="1">
    <citation type="submission" date="2022-10" db="EMBL/GenBank/DDBJ databases">
        <title>Comparative genomic analysis of Cohnella hashimotonis sp. nov., isolated from the International Space Station.</title>
        <authorList>
            <person name="Simpson A."/>
            <person name="Venkateswaran K."/>
        </authorList>
    </citation>
    <scope>NUCLEOTIDE SEQUENCE [LARGE SCALE GENOMIC DNA]</scope>
    <source>
        <strain evidence="7 8">DSM 18997</strain>
    </source>
</reference>
<evidence type="ECO:0000313" key="7">
    <source>
        <dbReference type="EMBL" id="MDG0792108.1"/>
    </source>
</evidence>
<dbReference type="EMBL" id="JAPDHZ010000003">
    <property type="protein sequence ID" value="MDG0792108.1"/>
    <property type="molecule type" value="Genomic_DNA"/>
</dbReference>
<comment type="caution">
    <text evidence="7">The sequence shown here is derived from an EMBL/GenBank/DDBJ whole genome shotgun (WGS) entry which is preliminary data.</text>
</comment>
<dbReference type="PANTHER" id="PTHR43280:SF2">
    <property type="entry name" value="HTH-TYPE TRANSCRIPTIONAL REGULATOR EXSA"/>
    <property type="match status" value="1"/>
</dbReference>
<accession>A0A9X4QMU2</accession>
<keyword evidence="8" id="KW-1185">Reference proteome</keyword>
<dbReference type="InterPro" id="IPR020449">
    <property type="entry name" value="Tscrpt_reg_AraC-type_HTH"/>
</dbReference>
<evidence type="ECO:0000256" key="2">
    <source>
        <dbReference type="ARBA" id="ARBA00023125"/>
    </source>
</evidence>
<dbReference type="Pfam" id="PF12833">
    <property type="entry name" value="HTH_18"/>
    <property type="match status" value="1"/>
</dbReference>
<dbReference type="InterPro" id="IPR018062">
    <property type="entry name" value="HTH_AraC-typ_CS"/>
</dbReference>
<dbReference type="AlphaFoldDB" id="A0A9X4QMU2"/>
<dbReference type="PROSITE" id="PS50110">
    <property type="entry name" value="RESPONSE_REGULATORY"/>
    <property type="match status" value="1"/>
</dbReference>
<evidence type="ECO:0000259" key="6">
    <source>
        <dbReference type="PROSITE" id="PS50110"/>
    </source>
</evidence>
<dbReference type="SUPFAM" id="SSF46689">
    <property type="entry name" value="Homeodomain-like"/>
    <property type="match status" value="2"/>
</dbReference>
<organism evidence="7 8">
    <name type="scientific">Cohnella ginsengisoli</name>
    <dbReference type="NCBI Taxonomy" id="425004"/>
    <lineage>
        <taxon>Bacteria</taxon>
        <taxon>Bacillati</taxon>
        <taxon>Bacillota</taxon>
        <taxon>Bacilli</taxon>
        <taxon>Bacillales</taxon>
        <taxon>Paenibacillaceae</taxon>
        <taxon>Cohnella</taxon>
    </lineage>
</organism>
<dbReference type="GO" id="GO:0003700">
    <property type="term" value="F:DNA-binding transcription factor activity"/>
    <property type="evidence" value="ECO:0007669"/>
    <property type="project" value="InterPro"/>
</dbReference>
<dbReference type="GO" id="GO:0000160">
    <property type="term" value="P:phosphorelay signal transduction system"/>
    <property type="evidence" value="ECO:0007669"/>
    <property type="project" value="InterPro"/>
</dbReference>
<dbReference type="GO" id="GO:0043565">
    <property type="term" value="F:sequence-specific DNA binding"/>
    <property type="evidence" value="ECO:0007669"/>
    <property type="project" value="InterPro"/>
</dbReference>
<evidence type="ECO:0000256" key="1">
    <source>
        <dbReference type="ARBA" id="ARBA00023015"/>
    </source>
</evidence>